<organism evidence="1 2">
    <name type="scientific">Nematocida parisii (strain ERTm3)</name>
    <name type="common">Nematode killer fungus</name>
    <dbReference type="NCBI Taxonomy" id="935791"/>
    <lineage>
        <taxon>Eukaryota</taxon>
        <taxon>Fungi</taxon>
        <taxon>Fungi incertae sedis</taxon>
        <taxon>Microsporidia</taxon>
        <taxon>Nematocida</taxon>
    </lineage>
</organism>
<name>I3EFD6_NEMP3</name>
<keyword evidence="2" id="KW-1185">Reference proteome</keyword>
<proteinExistence type="predicted"/>
<protein>
    <submittedName>
        <fullName evidence="1">Uncharacterized protein</fullName>
    </submittedName>
</protein>
<dbReference type="EMBL" id="GL870880">
    <property type="protein sequence ID" value="EIJ87933.1"/>
    <property type="molecule type" value="Genomic_DNA"/>
</dbReference>
<dbReference type="AlphaFoldDB" id="I3EFD6"/>
<evidence type="ECO:0000313" key="1">
    <source>
        <dbReference type="EMBL" id="EIJ87933.1"/>
    </source>
</evidence>
<accession>I3EFD6</accession>
<sequence length="72" mass="8331">MPQSAVNSFVNKPNITANNIEEFSKNHNNIYRIALHNIKHIISYFMGTAQKNTEVIESSYTEIQKIGFEDRM</sequence>
<reference evidence="1" key="1">
    <citation type="submission" date="2011-01" db="EMBL/GenBank/DDBJ databases">
        <title>The Genome Sequence of Nematocida parisii strain ERTm3.</title>
        <authorList>
            <consortium name="The Broad Institute Genome Sequencing Platform"/>
            <consortium name="The Broad Institute Genome Sequencing Center for Infectious Disease"/>
            <person name="Cuomo C."/>
            <person name="Troemel E."/>
            <person name="Young S.K."/>
            <person name="Zeng Q."/>
            <person name="Gargeya S."/>
            <person name="Fitzgerald M."/>
            <person name="Haas B."/>
            <person name="Abouelleil A."/>
            <person name="Alvarado L."/>
            <person name="Arachchi H.M."/>
            <person name="Berlin A."/>
            <person name="Chapman S.B."/>
            <person name="Gearin G."/>
            <person name="Goldberg J."/>
            <person name="Griggs A."/>
            <person name="Gujja S."/>
            <person name="Hansen M."/>
            <person name="Heiman D."/>
            <person name="Howarth C."/>
            <person name="Larimer J."/>
            <person name="Lui A."/>
            <person name="MacDonald P.J.P."/>
            <person name="McCowen C."/>
            <person name="Montmayeur A."/>
            <person name="Murphy C."/>
            <person name="Neiman D."/>
            <person name="Pearson M."/>
            <person name="Priest M."/>
            <person name="Roberts A."/>
            <person name="Saif S."/>
            <person name="Shea T."/>
            <person name="Sisk P."/>
            <person name="Stolte C."/>
            <person name="Sykes S."/>
            <person name="Wortman J."/>
            <person name="Nusbaum C."/>
            <person name="Birren B."/>
        </authorList>
    </citation>
    <scope>NUCLEOTIDE SEQUENCE</scope>
    <source>
        <strain evidence="1">ERTm3</strain>
    </source>
</reference>
<gene>
    <name evidence="1" type="ORF">NEQG_02005</name>
</gene>
<feature type="non-terminal residue" evidence="1">
    <location>
        <position position="72"/>
    </location>
</feature>
<dbReference type="InParanoid" id="I3EFD6"/>
<dbReference type="VEuPathDB" id="MicrosporidiaDB:NEQG_02005"/>
<dbReference type="HOGENOM" id="CLU_2740624_0_0_1"/>
<dbReference type="Proteomes" id="UP000002872">
    <property type="component" value="Unassembled WGS sequence"/>
</dbReference>
<evidence type="ECO:0000313" key="2">
    <source>
        <dbReference type="Proteomes" id="UP000002872"/>
    </source>
</evidence>